<dbReference type="Gramene" id="Kaladp0079s0129.2.v1.1">
    <property type="protein sequence ID" value="Kaladp0079s0129.2.v1.1.CDS.1"/>
    <property type="gene ID" value="Kaladp0079s0129.v1.1"/>
</dbReference>
<feature type="compositionally biased region" description="Polar residues" evidence="1">
    <location>
        <begin position="34"/>
        <end position="52"/>
    </location>
</feature>
<proteinExistence type="predicted"/>
<dbReference type="PANTHER" id="PTHR36405:SF1">
    <property type="entry name" value="OS07G0520600 PROTEIN"/>
    <property type="match status" value="1"/>
</dbReference>
<reference evidence="2" key="1">
    <citation type="submission" date="2021-01" db="UniProtKB">
        <authorList>
            <consortium name="EnsemblPlants"/>
        </authorList>
    </citation>
    <scope>IDENTIFICATION</scope>
</reference>
<evidence type="ECO:0000313" key="2">
    <source>
        <dbReference type="EnsemblPlants" id="Kaladp0079s0129.2.v1.1.CDS.1"/>
    </source>
</evidence>
<protein>
    <submittedName>
        <fullName evidence="2">Uncharacterized protein</fullName>
    </submittedName>
</protein>
<accession>A0A7N0UPQ3</accession>
<dbReference type="EnsemblPlants" id="Kaladp0079s0129.1.v1.1">
    <property type="protein sequence ID" value="Kaladp0079s0129.1.v1.1.CDS.1"/>
    <property type="gene ID" value="Kaladp0079s0129.v1.1"/>
</dbReference>
<feature type="compositionally biased region" description="Polar residues" evidence="1">
    <location>
        <begin position="72"/>
        <end position="86"/>
    </location>
</feature>
<keyword evidence="3" id="KW-1185">Reference proteome</keyword>
<organism evidence="2 3">
    <name type="scientific">Kalanchoe fedtschenkoi</name>
    <name type="common">Lavender scallops</name>
    <name type="synonym">South American air plant</name>
    <dbReference type="NCBI Taxonomy" id="63787"/>
    <lineage>
        <taxon>Eukaryota</taxon>
        <taxon>Viridiplantae</taxon>
        <taxon>Streptophyta</taxon>
        <taxon>Embryophyta</taxon>
        <taxon>Tracheophyta</taxon>
        <taxon>Spermatophyta</taxon>
        <taxon>Magnoliopsida</taxon>
        <taxon>eudicotyledons</taxon>
        <taxon>Gunneridae</taxon>
        <taxon>Pentapetalae</taxon>
        <taxon>Saxifragales</taxon>
        <taxon>Crassulaceae</taxon>
        <taxon>Kalanchoe</taxon>
    </lineage>
</organism>
<dbReference type="PANTHER" id="PTHR36405">
    <property type="entry name" value="BNAA10G09140D PROTEIN"/>
    <property type="match status" value="1"/>
</dbReference>
<dbReference type="EnsemblPlants" id="Kaladp0079s0129.2.v1.1">
    <property type="protein sequence ID" value="Kaladp0079s0129.2.v1.1.CDS.1"/>
    <property type="gene ID" value="Kaladp0079s0129.v1.1"/>
</dbReference>
<dbReference type="OMA" id="QIMPCAA"/>
<dbReference type="AlphaFoldDB" id="A0A7N0UPQ3"/>
<sequence>MAQTLENIKGGGGSIKVGAVGTIGNLMTRELESAKSTPQTQSVSRSRLQTAPVSVPCGATPRRLQARRSLDEASSSGNGKKVNSPSPEAPKRSKGYTGSSRQVPMLGSDNISLDRTPSRENSIKKGPHLVDIVDVKCGDPHKSWMNPVANRLKKLGFAKLSETIG</sequence>
<dbReference type="Gramene" id="Kaladp0079s0129.1.v1.1">
    <property type="protein sequence ID" value="Kaladp0079s0129.1.v1.1.CDS.1"/>
    <property type="gene ID" value="Kaladp0079s0129.v1.1"/>
</dbReference>
<evidence type="ECO:0000256" key="1">
    <source>
        <dbReference type="SAM" id="MobiDB-lite"/>
    </source>
</evidence>
<name>A0A7N0UPQ3_KALFE</name>
<evidence type="ECO:0000313" key="3">
    <source>
        <dbReference type="Proteomes" id="UP000594263"/>
    </source>
</evidence>
<dbReference type="Proteomes" id="UP000594263">
    <property type="component" value="Unplaced"/>
</dbReference>
<feature type="region of interest" description="Disordered" evidence="1">
    <location>
        <begin position="30"/>
        <end position="125"/>
    </location>
</feature>